<proteinExistence type="predicted"/>
<accession>A0A4R0X8H5</accession>
<comment type="caution">
    <text evidence="2">The sequence shown here is derived from an EMBL/GenBank/DDBJ whole genome shotgun (WGS) entry which is preliminary data.</text>
</comment>
<organism evidence="2 3">
    <name type="scientific">Paraburkholderia steynii</name>
    <dbReference type="NCBI Taxonomy" id="1245441"/>
    <lineage>
        <taxon>Bacteria</taxon>
        <taxon>Pseudomonadati</taxon>
        <taxon>Pseudomonadota</taxon>
        <taxon>Betaproteobacteria</taxon>
        <taxon>Burkholderiales</taxon>
        <taxon>Burkholderiaceae</taxon>
        <taxon>Paraburkholderia</taxon>
    </lineage>
</organism>
<evidence type="ECO:0000256" key="1">
    <source>
        <dbReference type="SAM" id="MobiDB-lite"/>
    </source>
</evidence>
<feature type="compositionally biased region" description="Low complexity" evidence="1">
    <location>
        <begin position="24"/>
        <end position="45"/>
    </location>
</feature>
<evidence type="ECO:0000313" key="2">
    <source>
        <dbReference type="EMBL" id="TCG06546.1"/>
    </source>
</evidence>
<evidence type="ECO:0000313" key="3">
    <source>
        <dbReference type="Proteomes" id="UP000294200"/>
    </source>
</evidence>
<name>A0A4R0X8H5_9BURK</name>
<feature type="region of interest" description="Disordered" evidence="1">
    <location>
        <begin position="24"/>
        <end position="58"/>
    </location>
</feature>
<feature type="compositionally biased region" description="Basic and acidic residues" evidence="1">
    <location>
        <begin position="49"/>
        <end position="58"/>
    </location>
</feature>
<dbReference type="EMBL" id="MWML01000103">
    <property type="protein sequence ID" value="TCG06546.1"/>
    <property type="molecule type" value="Genomic_DNA"/>
</dbReference>
<keyword evidence="3" id="KW-1185">Reference proteome</keyword>
<reference evidence="2 3" key="1">
    <citation type="submission" date="2017-02" db="EMBL/GenBank/DDBJ databases">
        <title>Paraburkholderia sophoroidis sp. nov. and Paraburkholderia steynii sp. nov. rhizobial symbionts of the fynbos legume Hypocalyptus sophoroides.</title>
        <authorList>
            <person name="Steenkamp E.T."/>
            <person name="Beukes C.W."/>
            <person name="Van Zyl E."/>
            <person name="Avontuur J."/>
            <person name="Chan W.Y."/>
            <person name="Hassen A."/>
            <person name="Palmer M."/>
            <person name="Mthombeni L."/>
            <person name="Phalane F."/>
            <person name="Sereme K."/>
            <person name="Venter S.N."/>
        </authorList>
    </citation>
    <scope>NUCLEOTIDE SEQUENCE [LARGE SCALE GENOMIC DNA]</scope>
    <source>
        <strain evidence="2 3">HC1.1ba</strain>
    </source>
</reference>
<dbReference type="AlphaFoldDB" id="A0A4R0X8H5"/>
<sequence length="72" mass="7394">MLLMQLEASLPSLMTQPASLSIARSRASADASTAPARPCSSAAARGTARPRESGEGRRANVAAALSLMLMHA</sequence>
<protein>
    <submittedName>
        <fullName evidence="2">Uncharacterized protein</fullName>
    </submittedName>
</protein>
<dbReference type="Proteomes" id="UP000294200">
    <property type="component" value="Unassembled WGS sequence"/>
</dbReference>
<gene>
    <name evidence="2" type="ORF">BZM27_25670</name>
</gene>